<organism evidence="2">
    <name type="scientific">marine sediment metagenome</name>
    <dbReference type="NCBI Taxonomy" id="412755"/>
    <lineage>
        <taxon>unclassified sequences</taxon>
        <taxon>metagenomes</taxon>
        <taxon>ecological metagenomes</taxon>
    </lineage>
</organism>
<sequence>MAEETLIWKCQAPDCNYTAPPSLGGYNKLVGHQLFHSKQGIPKEKRKFALIDQGTGEVLAQTLAEAREKGVLEPEPPPSAEEEAKAKAKAEEEAKAKAKAEAEAKAKAAAKAKGGEKEKDGEITIPQASSSGIFRYTITLPADAFTLFNLAKTCGLEKDGDKPFDEFVWDCIKKRFETDYQVRLVLAPVEGE</sequence>
<proteinExistence type="predicted"/>
<protein>
    <submittedName>
        <fullName evidence="2">Uncharacterized protein</fullName>
    </submittedName>
</protein>
<feature type="compositionally biased region" description="Basic and acidic residues" evidence="1">
    <location>
        <begin position="82"/>
        <end position="106"/>
    </location>
</feature>
<evidence type="ECO:0000313" key="2">
    <source>
        <dbReference type="EMBL" id="GAI61240.1"/>
    </source>
</evidence>
<gene>
    <name evidence="2" type="ORF">S12H4_04920</name>
</gene>
<name>X1RDK9_9ZZZZ</name>
<feature type="region of interest" description="Disordered" evidence="1">
    <location>
        <begin position="68"/>
        <end position="124"/>
    </location>
</feature>
<accession>X1RDK9</accession>
<reference evidence="2" key="1">
    <citation type="journal article" date="2014" name="Front. Microbiol.">
        <title>High frequency of phylogenetically diverse reductive dehalogenase-homologous genes in deep subseafloor sedimentary metagenomes.</title>
        <authorList>
            <person name="Kawai M."/>
            <person name="Futagami T."/>
            <person name="Toyoda A."/>
            <person name="Takaki Y."/>
            <person name="Nishi S."/>
            <person name="Hori S."/>
            <person name="Arai W."/>
            <person name="Tsubouchi T."/>
            <person name="Morono Y."/>
            <person name="Uchiyama I."/>
            <person name="Ito T."/>
            <person name="Fujiyama A."/>
            <person name="Inagaki F."/>
            <person name="Takami H."/>
        </authorList>
    </citation>
    <scope>NUCLEOTIDE SEQUENCE</scope>
    <source>
        <strain evidence="2">Expedition CK06-06</strain>
    </source>
</reference>
<dbReference type="AlphaFoldDB" id="X1RDK9"/>
<dbReference type="EMBL" id="BARW01001573">
    <property type="protein sequence ID" value="GAI61240.1"/>
    <property type="molecule type" value="Genomic_DNA"/>
</dbReference>
<comment type="caution">
    <text evidence="2">The sequence shown here is derived from an EMBL/GenBank/DDBJ whole genome shotgun (WGS) entry which is preliminary data.</text>
</comment>
<evidence type="ECO:0000256" key="1">
    <source>
        <dbReference type="SAM" id="MobiDB-lite"/>
    </source>
</evidence>
<feature type="compositionally biased region" description="Basic and acidic residues" evidence="1">
    <location>
        <begin position="113"/>
        <end position="122"/>
    </location>
</feature>